<dbReference type="GO" id="GO:0009007">
    <property type="term" value="F:site-specific DNA-methyltransferase (adenine-specific) activity"/>
    <property type="evidence" value="ECO:0007669"/>
    <property type="project" value="UniProtKB-UniRule"/>
</dbReference>
<dbReference type="PRINTS" id="PR00505">
    <property type="entry name" value="D12N6MTFRASE"/>
</dbReference>
<evidence type="ECO:0000256" key="6">
    <source>
        <dbReference type="ARBA" id="ARBA00047942"/>
    </source>
</evidence>
<evidence type="ECO:0000256" key="5">
    <source>
        <dbReference type="ARBA" id="ARBA00022691"/>
    </source>
</evidence>
<dbReference type="GO" id="GO:0006298">
    <property type="term" value="P:mismatch repair"/>
    <property type="evidence" value="ECO:0007669"/>
    <property type="project" value="TreeGrafter"/>
</dbReference>
<evidence type="ECO:0000256" key="1">
    <source>
        <dbReference type="ARBA" id="ARBA00006594"/>
    </source>
</evidence>
<evidence type="ECO:0000256" key="2">
    <source>
        <dbReference type="ARBA" id="ARBA00011900"/>
    </source>
</evidence>
<dbReference type="SUPFAM" id="SSF53335">
    <property type="entry name" value="S-adenosyl-L-methionine-dependent methyltransferases"/>
    <property type="match status" value="1"/>
</dbReference>
<sequence>MKVYVPPIKCQGIKTKLVPLILANVELSGRGTWHEPFMGSGVVGFNLRPKRARFSDTNPHLIRFYNAVRTSDITPQTVREYLEREGAALAREGEVHYYAVRDRFNRNHEPLDFLFLSRSCFNGMIRFNRNNGFNVPFCRKPQRFSPAYITKIVNQVTYVWEAVQLRDWKFECRPFEEAIQDASKGDLIYCDPPYLGRHVDYYNSWGMDDERRLRASLEKTQARFILSTWHSNRYRRNPALETIWAGFNVVTKEHFYHVGAKETNRNPMLEALVMNYTPRCIKEETCQPEQLSCV</sequence>
<evidence type="ECO:0000256" key="4">
    <source>
        <dbReference type="ARBA" id="ARBA00022679"/>
    </source>
</evidence>
<gene>
    <name evidence="8" type="ORF">CH330_00950</name>
</gene>
<comment type="caution">
    <text evidence="8">The sequence shown here is derived from an EMBL/GenBank/DDBJ whole genome shotgun (WGS) entry which is preliminary data.</text>
</comment>
<dbReference type="Pfam" id="PF02086">
    <property type="entry name" value="MethyltransfD12"/>
    <property type="match status" value="1"/>
</dbReference>
<keyword evidence="5 7" id="KW-0949">S-adenosyl-L-methionine</keyword>
<dbReference type="PROSITE" id="PS00092">
    <property type="entry name" value="N6_MTASE"/>
    <property type="match status" value="1"/>
</dbReference>
<protein>
    <recommendedName>
        <fullName evidence="2 7">Site-specific DNA-methyltransferase (adenine-specific)</fullName>
        <ecNumber evidence="2 7">2.1.1.72</ecNumber>
    </recommendedName>
</protein>
<dbReference type="InterPro" id="IPR012263">
    <property type="entry name" value="M_m6A_EcoRV"/>
</dbReference>
<dbReference type="EMBL" id="NOZP01000022">
    <property type="protein sequence ID" value="OYD17075.1"/>
    <property type="molecule type" value="Genomic_DNA"/>
</dbReference>
<dbReference type="GO" id="GO:0043565">
    <property type="term" value="F:sequence-specific DNA binding"/>
    <property type="evidence" value="ECO:0007669"/>
    <property type="project" value="TreeGrafter"/>
</dbReference>
<dbReference type="Proteomes" id="UP000215559">
    <property type="component" value="Unassembled WGS sequence"/>
</dbReference>
<dbReference type="NCBIfam" id="TIGR00571">
    <property type="entry name" value="dam"/>
    <property type="match status" value="1"/>
</dbReference>
<keyword evidence="3 7" id="KW-0489">Methyltransferase</keyword>
<organism evidence="8 9">
    <name type="scientific">candidate division WOR-3 bacterium JGI_Cruoil_03_51_56</name>
    <dbReference type="NCBI Taxonomy" id="1973747"/>
    <lineage>
        <taxon>Bacteria</taxon>
        <taxon>Bacteria division WOR-3</taxon>
    </lineage>
</organism>
<dbReference type="InterPro" id="IPR002052">
    <property type="entry name" value="DNA_methylase_N6_adenine_CS"/>
</dbReference>
<dbReference type="PANTHER" id="PTHR30481:SF3">
    <property type="entry name" value="DNA ADENINE METHYLASE"/>
    <property type="match status" value="1"/>
</dbReference>
<evidence type="ECO:0000313" key="8">
    <source>
        <dbReference type="EMBL" id="OYD17075.1"/>
    </source>
</evidence>
<proteinExistence type="inferred from homology"/>
<dbReference type="AlphaFoldDB" id="A0A235BZV8"/>
<dbReference type="InterPro" id="IPR012327">
    <property type="entry name" value="MeTrfase_D12"/>
</dbReference>
<dbReference type="GO" id="GO:0009307">
    <property type="term" value="P:DNA restriction-modification system"/>
    <property type="evidence" value="ECO:0007669"/>
    <property type="project" value="InterPro"/>
</dbReference>
<dbReference type="PIRSF" id="PIRSF000398">
    <property type="entry name" value="M_m6A_EcoRV"/>
    <property type="match status" value="1"/>
</dbReference>
<dbReference type="GO" id="GO:0032259">
    <property type="term" value="P:methylation"/>
    <property type="evidence" value="ECO:0007669"/>
    <property type="project" value="UniProtKB-KW"/>
</dbReference>
<comment type="catalytic activity">
    <reaction evidence="6 7">
        <text>a 2'-deoxyadenosine in DNA + S-adenosyl-L-methionine = an N(6)-methyl-2'-deoxyadenosine in DNA + S-adenosyl-L-homocysteine + H(+)</text>
        <dbReference type="Rhea" id="RHEA:15197"/>
        <dbReference type="Rhea" id="RHEA-COMP:12418"/>
        <dbReference type="Rhea" id="RHEA-COMP:12419"/>
        <dbReference type="ChEBI" id="CHEBI:15378"/>
        <dbReference type="ChEBI" id="CHEBI:57856"/>
        <dbReference type="ChEBI" id="CHEBI:59789"/>
        <dbReference type="ChEBI" id="CHEBI:90615"/>
        <dbReference type="ChEBI" id="CHEBI:90616"/>
        <dbReference type="EC" id="2.1.1.72"/>
    </reaction>
</comment>
<comment type="similarity">
    <text evidence="1 7">Belongs to the N(4)/N(6)-methyltransferase family.</text>
</comment>
<evidence type="ECO:0000256" key="7">
    <source>
        <dbReference type="RuleBase" id="RU361257"/>
    </source>
</evidence>
<dbReference type="GO" id="GO:1904047">
    <property type="term" value="F:S-adenosyl-L-methionine binding"/>
    <property type="evidence" value="ECO:0007669"/>
    <property type="project" value="TreeGrafter"/>
</dbReference>
<dbReference type="PANTHER" id="PTHR30481">
    <property type="entry name" value="DNA ADENINE METHYLASE"/>
    <property type="match status" value="1"/>
</dbReference>
<name>A0A235BZV8_UNCW3</name>
<keyword evidence="4 7" id="KW-0808">Transferase</keyword>
<dbReference type="InterPro" id="IPR023095">
    <property type="entry name" value="Ade_MeTrfase_dom_2"/>
</dbReference>
<evidence type="ECO:0000313" key="9">
    <source>
        <dbReference type="Proteomes" id="UP000215559"/>
    </source>
</evidence>
<accession>A0A235BZV8</accession>
<dbReference type="InterPro" id="IPR029063">
    <property type="entry name" value="SAM-dependent_MTases_sf"/>
</dbReference>
<evidence type="ECO:0000256" key="3">
    <source>
        <dbReference type="ARBA" id="ARBA00022603"/>
    </source>
</evidence>
<reference evidence="8 9" key="1">
    <citation type="submission" date="2017-07" db="EMBL/GenBank/DDBJ databases">
        <title>Recovery of genomes from metagenomes via a dereplication, aggregation, and scoring strategy.</title>
        <authorList>
            <person name="Sieber C.M."/>
            <person name="Probst A.J."/>
            <person name="Sharrar A."/>
            <person name="Thomas B.C."/>
            <person name="Hess M."/>
            <person name="Tringe S.G."/>
            <person name="Banfield J.F."/>
        </authorList>
    </citation>
    <scope>NUCLEOTIDE SEQUENCE [LARGE SCALE GENOMIC DNA]</scope>
    <source>
        <strain evidence="8">JGI_Cruoil_03_51_56</strain>
    </source>
</reference>
<dbReference type="Gene3D" id="1.10.1020.10">
    <property type="entry name" value="Adenine-specific Methyltransferase, Domain 2"/>
    <property type="match status" value="1"/>
</dbReference>
<dbReference type="EC" id="2.1.1.72" evidence="2 7"/>
<dbReference type="Gene3D" id="3.40.50.150">
    <property type="entry name" value="Vaccinia Virus protein VP39"/>
    <property type="match status" value="1"/>
</dbReference>